<evidence type="ECO:0000256" key="2">
    <source>
        <dbReference type="SAM" id="Phobius"/>
    </source>
</evidence>
<accession>A0A538SB55</accession>
<dbReference type="EMBL" id="VBOT01000136">
    <property type="protein sequence ID" value="TMQ48609.1"/>
    <property type="molecule type" value="Genomic_DNA"/>
</dbReference>
<feature type="transmembrane region" description="Helical" evidence="2">
    <location>
        <begin position="272"/>
        <end position="293"/>
    </location>
</feature>
<evidence type="ECO:0000259" key="3">
    <source>
        <dbReference type="Pfam" id="PF14332"/>
    </source>
</evidence>
<keyword evidence="2" id="KW-0472">Membrane</keyword>
<keyword evidence="2" id="KW-1133">Transmembrane helix</keyword>
<dbReference type="AlphaFoldDB" id="A0A538SB55"/>
<dbReference type="Proteomes" id="UP000320184">
    <property type="component" value="Unassembled WGS sequence"/>
</dbReference>
<evidence type="ECO:0000256" key="1">
    <source>
        <dbReference type="SAM" id="MobiDB-lite"/>
    </source>
</evidence>
<dbReference type="InterPro" id="IPR025497">
    <property type="entry name" value="PatA-like_N"/>
</dbReference>
<dbReference type="PANTHER" id="PTHR36304:SF4">
    <property type="entry name" value="DUF4388 DOMAIN-CONTAINING PROTEIN"/>
    <property type="match status" value="1"/>
</dbReference>
<sequence>MALQGTLREFSATDILQLLATQKKTGCLILELSGQKLHVFVQDGRIVSSRSPGATSDDPLLKFLFKIHRLSSEQYRGIRSIQNETHRDLEDLLVNGRYLEAEELAGYIERQILDDLMKVARWTGGTYTFDPELKWTHAAVARLGIEGALIDVARRVDEHARFIKTFDDPQRLLGVRDLPDPSDPISEEESELFGIVDGRHTLAEIVEAAPLSDYEAHEALYRMFDAGWLEFVGRRDVSAPAPVPSVPATASAIDSGRPLAPLDERRFNSRDLMVTVLAVGAAFALWVGGRALVAKPAAPAASDVFSAAQMRDIRFAVELYRRERGRYPRSLEDLVADRWLAPDQVRIDGRPLRYRPSPESDAYQLDADSSR</sequence>
<name>A0A538SB55_UNCEI</name>
<feature type="domain" description="PatA-like N-terminal" evidence="3">
    <location>
        <begin position="4"/>
        <end position="159"/>
    </location>
</feature>
<evidence type="ECO:0000313" key="5">
    <source>
        <dbReference type="Proteomes" id="UP000320184"/>
    </source>
</evidence>
<gene>
    <name evidence="4" type="ORF">E6K73_11485</name>
</gene>
<comment type="caution">
    <text evidence="4">The sequence shown here is derived from an EMBL/GenBank/DDBJ whole genome shotgun (WGS) entry which is preliminary data.</text>
</comment>
<keyword evidence="2" id="KW-0812">Transmembrane</keyword>
<dbReference type="PANTHER" id="PTHR36304">
    <property type="entry name" value="DOMAIN GTPASE-ACTIVATING PROTEIN, PUTATIVE-RELATED-RELATED"/>
    <property type="match status" value="1"/>
</dbReference>
<protein>
    <submittedName>
        <fullName evidence="4">DUF4388 domain-containing protein</fullName>
    </submittedName>
</protein>
<organism evidence="4 5">
    <name type="scientific">Eiseniibacteriota bacterium</name>
    <dbReference type="NCBI Taxonomy" id="2212470"/>
    <lineage>
        <taxon>Bacteria</taxon>
        <taxon>Candidatus Eiseniibacteriota</taxon>
    </lineage>
</organism>
<proteinExistence type="predicted"/>
<feature type="region of interest" description="Disordered" evidence="1">
    <location>
        <begin position="350"/>
        <end position="371"/>
    </location>
</feature>
<dbReference type="Pfam" id="PF14332">
    <property type="entry name" value="DUF4388"/>
    <property type="match status" value="1"/>
</dbReference>
<reference evidence="4 5" key="1">
    <citation type="journal article" date="2019" name="Nat. Microbiol.">
        <title>Mediterranean grassland soil C-N compound turnover is dependent on rainfall and depth, and is mediated by genomically divergent microorganisms.</title>
        <authorList>
            <person name="Diamond S."/>
            <person name="Andeer P.F."/>
            <person name="Li Z."/>
            <person name="Crits-Christoph A."/>
            <person name="Burstein D."/>
            <person name="Anantharaman K."/>
            <person name="Lane K.R."/>
            <person name="Thomas B.C."/>
            <person name="Pan C."/>
            <person name="Northen T.R."/>
            <person name="Banfield J.F."/>
        </authorList>
    </citation>
    <scope>NUCLEOTIDE SEQUENCE [LARGE SCALE GENOMIC DNA]</scope>
    <source>
        <strain evidence="4">WS_3</strain>
    </source>
</reference>
<evidence type="ECO:0000313" key="4">
    <source>
        <dbReference type="EMBL" id="TMQ48609.1"/>
    </source>
</evidence>